<name>A0ABT2H9F4_9MICO</name>
<organism evidence="2 3">
    <name type="scientific">Herbiconiux daphne</name>
    <dbReference type="NCBI Taxonomy" id="2970914"/>
    <lineage>
        <taxon>Bacteria</taxon>
        <taxon>Bacillati</taxon>
        <taxon>Actinomycetota</taxon>
        <taxon>Actinomycetes</taxon>
        <taxon>Micrococcales</taxon>
        <taxon>Microbacteriaceae</taxon>
        <taxon>Herbiconiux</taxon>
    </lineage>
</organism>
<accession>A0ABT2H9F4</accession>
<evidence type="ECO:0000256" key="1">
    <source>
        <dbReference type="SAM" id="Phobius"/>
    </source>
</evidence>
<comment type="caution">
    <text evidence="2">The sequence shown here is derived from an EMBL/GenBank/DDBJ whole genome shotgun (WGS) entry which is preliminary data.</text>
</comment>
<evidence type="ECO:0000313" key="2">
    <source>
        <dbReference type="EMBL" id="MCS5736600.1"/>
    </source>
</evidence>
<sequence>MMNVGSEVTLTDFAYSLSLSSADVLMMSTLLPLAMNSSTIGVTIWQAPQVSDLKYSYLNIAIILHPLGTLVLLFTPLVLLFTPHIHPQDLLS</sequence>
<protein>
    <submittedName>
        <fullName evidence="2">Uncharacterized protein</fullName>
    </submittedName>
</protein>
<feature type="transmembrane region" description="Helical" evidence="1">
    <location>
        <begin position="24"/>
        <end position="45"/>
    </location>
</feature>
<feature type="transmembrane region" description="Helical" evidence="1">
    <location>
        <begin position="57"/>
        <end position="82"/>
    </location>
</feature>
<dbReference type="Proteomes" id="UP001165586">
    <property type="component" value="Unassembled WGS sequence"/>
</dbReference>
<feature type="non-terminal residue" evidence="2">
    <location>
        <position position="92"/>
    </location>
</feature>
<reference evidence="2" key="1">
    <citation type="submission" date="2022-08" db="EMBL/GenBank/DDBJ databases">
        <authorList>
            <person name="Deng Y."/>
            <person name="Han X.-F."/>
            <person name="Zhang Y.-Q."/>
        </authorList>
    </citation>
    <scope>NUCLEOTIDE SEQUENCE</scope>
    <source>
        <strain evidence="2">CPCC 203386</strain>
    </source>
</reference>
<keyword evidence="1" id="KW-0472">Membrane</keyword>
<keyword evidence="1" id="KW-0812">Transmembrane</keyword>
<proteinExistence type="predicted"/>
<dbReference type="EMBL" id="JANLCJ010000076">
    <property type="protein sequence ID" value="MCS5736600.1"/>
    <property type="molecule type" value="Genomic_DNA"/>
</dbReference>
<keyword evidence="1" id="KW-1133">Transmembrane helix</keyword>
<keyword evidence="3" id="KW-1185">Reference proteome</keyword>
<gene>
    <name evidence="2" type="ORF">N1032_23000</name>
</gene>
<evidence type="ECO:0000313" key="3">
    <source>
        <dbReference type="Proteomes" id="UP001165586"/>
    </source>
</evidence>